<dbReference type="SUPFAM" id="SSF52499">
    <property type="entry name" value="Isochorismatase-like hydrolases"/>
    <property type="match status" value="1"/>
</dbReference>
<comment type="caution">
    <text evidence="3">The sequence shown here is derived from an EMBL/GenBank/DDBJ whole genome shotgun (WGS) entry which is preliminary data.</text>
</comment>
<evidence type="ECO:0000256" key="1">
    <source>
        <dbReference type="ARBA" id="ARBA00022801"/>
    </source>
</evidence>
<dbReference type="GO" id="GO:0016787">
    <property type="term" value="F:hydrolase activity"/>
    <property type="evidence" value="ECO:0007669"/>
    <property type="project" value="UniProtKB-KW"/>
</dbReference>
<dbReference type="PANTHER" id="PTHR43540:SF15">
    <property type="entry name" value="BLR5631 PROTEIN"/>
    <property type="match status" value="1"/>
</dbReference>
<dbReference type="PANTHER" id="PTHR43540">
    <property type="entry name" value="PEROXYUREIDOACRYLATE/UREIDOACRYLATE AMIDOHYDROLASE-RELATED"/>
    <property type="match status" value="1"/>
</dbReference>
<evidence type="ECO:0000313" key="3">
    <source>
        <dbReference type="EMBL" id="NMH96255.1"/>
    </source>
</evidence>
<feature type="domain" description="Isochorismatase-like" evidence="2">
    <location>
        <begin position="24"/>
        <end position="191"/>
    </location>
</feature>
<dbReference type="Proteomes" id="UP000820669">
    <property type="component" value="Unassembled WGS sequence"/>
</dbReference>
<name>A0ABX1S583_9PSEU</name>
<keyword evidence="4" id="KW-1185">Reference proteome</keyword>
<dbReference type="Gene3D" id="3.40.50.850">
    <property type="entry name" value="Isochorismatase-like"/>
    <property type="match status" value="1"/>
</dbReference>
<sequence>MSEPTTLRQLSGLPAQPAKLADSTLVLVDCQNTYTRGVMELEGVQAALDQAAELLDRARSAGIPVVHIQHDSGEGSPYDIRAEIGQIVDRVAPRAGEPVVVKNFPNAFVQTGLDELLRANPGRDLILAGFMTHMCVNSTARGAFSLGYRPAVVAGATATRSLPDVGGGAVPASALQAASLAAIADLFGVVVPTPAGIPD</sequence>
<proteinExistence type="predicted"/>
<gene>
    <name evidence="3" type="ORF">HF526_02785</name>
</gene>
<protein>
    <submittedName>
        <fullName evidence="3">Cysteine hydrolase</fullName>
    </submittedName>
</protein>
<dbReference type="EMBL" id="JAAXLA010000003">
    <property type="protein sequence ID" value="NMH96255.1"/>
    <property type="molecule type" value="Genomic_DNA"/>
</dbReference>
<dbReference type="Pfam" id="PF00857">
    <property type="entry name" value="Isochorismatase"/>
    <property type="match status" value="1"/>
</dbReference>
<organism evidence="3 4">
    <name type="scientific">Pseudonocardia acidicola</name>
    <dbReference type="NCBI Taxonomy" id="2724939"/>
    <lineage>
        <taxon>Bacteria</taxon>
        <taxon>Bacillati</taxon>
        <taxon>Actinomycetota</taxon>
        <taxon>Actinomycetes</taxon>
        <taxon>Pseudonocardiales</taxon>
        <taxon>Pseudonocardiaceae</taxon>
        <taxon>Pseudonocardia</taxon>
    </lineage>
</organism>
<dbReference type="InterPro" id="IPR050272">
    <property type="entry name" value="Isochorismatase-like_hydrls"/>
</dbReference>
<dbReference type="CDD" id="cd01014">
    <property type="entry name" value="nicotinamidase_related"/>
    <property type="match status" value="1"/>
</dbReference>
<accession>A0ABX1S583</accession>
<evidence type="ECO:0000259" key="2">
    <source>
        <dbReference type="Pfam" id="PF00857"/>
    </source>
</evidence>
<dbReference type="InterPro" id="IPR000868">
    <property type="entry name" value="Isochorismatase-like_dom"/>
</dbReference>
<reference evidence="3 4" key="1">
    <citation type="submission" date="2020-04" db="EMBL/GenBank/DDBJ databases">
        <authorList>
            <person name="Klaysubun C."/>
            <person name="Duangmal K."/>
            <person name="Lipun K."/>
        </authorList>
    </citation>
    <scope>NUCLEOTIDE SEQUENCE [LARGE SCALE GENOMIC DNA]</scope>
    <source>
        <strain evidence="3 4">K10HN5</strain>
    </source>
</reference>
<dbReference type="RefSeq" id="WP_169379618.1">
    <property type="nucleotide sequence ID" value="NZ_JAAXLA010000003.1"/>
</dbReference>
<keyword evidence="1 3" id="KW-0378">Hydrolase</keyword>
<dbReference type="InterPro" id="IPR036380">
    <property type="entry name" value="Isochorismatase-like_sf"/>
</dbReference>
<evidence type="ECO:0000313" key="4">
    <source>
        <dbReference type="Proteomes" id="UP000820669"/>
    </source>
</evidence>